<dbReference type="PROSITE" id="PS50928">
    <property type="entry name" value="ABC_TM1"/>
    <property type="match status" value="1"/>
</dbReference>
<reference evidence="11 12" key="1">
    <citation type="submission" date="2015-03" db="EMBL/GenBank/DDBJ databases">
        <authorList>
            <person name="Hassan Y.I."/>
            <person name="Lepp D."/>
            <person name="Zhou T."/>
        </authorList>
    </citation>
    <scope>NUCLEOTIDE SEQUENCE [LARGE SCALE GENOMIC DNA]</scope>
    <source>
        <strain evidence="11 12">GH2-10</strain>
    </source>
</reference>
<proteinExistence type="inferred from homology"/>
<evidence type="ECO:0000256" key="1">
    <source>
        <dbReference type="ARBA" id="ARBA00004651"/>
    </source>
</evidence>
<keyword evidence="3" id="KW-1003">Cell membrane</keyword>
<evidence type="ECO:0000256" key="7">
    <source>
        <dbReference type="ARBA" id="ARBA00022989"/>
    </source>
</evidence>
<keyword evidence="8 9" id="KW-0472">Membrane</keyword>
<evidence type="ECO:0000259" key="10">
    <source>
        <dbReference type="PROSITE" id="PS50928"/>
    </source>
</evidence>
<dbReference type="CDD" id="cd06261">
    <property type="entry name" value="TM_PBP2"/>
    <property type="match status" value="1"/>
</dbReference>
<evidence type="ECO:0000256" key="2">
    <source>
        <dbReference type="ARBA" id="ARBA00022448"/>
    </source>
</evidence>
<dbReference type="Proteomes" id="UP000033514">
    <property type="component" value="Unassembled WGS sequence"/>
</dbReference>
<evidence type="ECO:0000256" key="9">
    <source>
        <dbReference type="RuleBase" id="RU363032"/>
    </source>
</evidence>
<evidence type="ECO:0000256" key="5">
    <source>
        <dbReference type="ARBA" id="ARBA00022856"/>
    </source>
</evidence>
<sequence length="286" mass="30308">MTMRLPKAFTNVSLVVGALISLTIILLAIFAPFVATHGIEQMDMRNRFDGPTVEHILGTDNFGRDLWSRLVFGARISLTIAVIAVAVSAAIGTVVGLVAGYFGGWVDQVLMRITDIFLGFPAIVLALAIVAVLGPGITNVALAIIVVAWTEYARVVRSTTLVLREQNYVQAAKALGASPARIIFKEILPNALGPIIVLASLGLGTAIISESALSFLGFGLPPPAPTWGWTLAYGTRFMRDAPWLSIISGATIMVTVLGFNLLGDGLRDVLDPRQLSRGGGKSAKAK</sequence>
<dbReference type="GO" id="GO:0015833">
    <property type="term" value="P:peptide transport"/>
    <property type="evidence" value="ECO:0007669"/>
    <property type="project" value="UniProtKB-KW"/>
</dbReference>
<name>A0A0F5LEV4_9HYPH</name>
<feature type="transmembrane region" description="Helical" evidence="9">
    <location>
        <begin position="12"/>
        <end position="35"/>
    </location>
</feature>
<dbReference type="InterPro" id="IPR035906">
    <property type="entry name" value="MetI-like_sf"/>
</dbReference>
<dbReference type="InterPro" id="IPR000515">
    <property type="entry name" value="MetI-like"/>
</dbReference>
<dbReference type="PANTHER" id="PTHR43386:SF1">
    <property type="entry name" value="D,D-DIPEPTIDE TRANSPORT SYSTEM PERMEASE PROTEIN DDPC-RELATED"/>
    <property type="match status" value="1"/>
</dbReference>
<evidence type="ECO:0000313" key="11">
    <source>
        <dbReference type="EMBL" id="KKB80921.1"/>
    </source>
</evidence>
<keyword evidence="2 9" id="KW-0813">Transport</keyword>
<dbReference type="EMBL" id="LAJG01000005">
    <property type="protein sequence ID" value="KKB80921.1"/>
    <property type="molecule type" value="Genomic_DNA"/>
</dbReference>
<comment type="subcellular location">
    <subcellularLocation>
        <location evidence="1 9">Cell membrane</location>
        <topology evidence="1 9">Multi-pass membrane protein</topology>
    </subcellularLocation>
</comment>
<dbReference type="PATRIC" id="fig|361041.3.peg.3722"/>
<dbReference type="STRING" id="361041.VW35_01680"/>
<organism evidence="11 12">
    <name type="scientific">Devosia soli</name>
    <dbReference type="NCBI Taxonomy" id="361041"/>
    <lineage>
        <taxon>Bacteria</taxon>
        <taxon>Pseudomonadati</taxon>
        <taxon>Pseudomonadota</taxon>
        <taxon>Alphaproteobacteria</taxon>
        <taxon>Hyphomicrobiales</taxon>
        <taxon>Devosiaceae</taxon>
        <taxon>Devosia</taxon>
    </lineage>
</organism>
<feature type="transmembrane region" description="Helical" evidence="9">
    <location>
        <begin position="122"/>
        <end position="149"/>
    </location>
</feature>
<feature type="transmembrane region" description="Helical" evidence="9">
    <location>
        <begin position="78"/>
        <end position="102"/>
    </location>
</feature>
<dbReference type="Gene3D" id="1.10.3720.10">
    <property type="entry name" value="MetI-like"/>
    <property type="match status" value="1"/>
</dbReference>
<dbReference type="Pfam" id="PF00528">
    <property type="entry name" value="BPD_transp_1"/>
    <property type="match status" value="1"/>
</dbReference>
<keyword evidence="12" id="KW-1185">Reference proteome</keyword>
<feature type="transmembrane region" description="Helical" evidence="9">
    <location>
        <begin position="191"/>
        <end position="221"/>
    </location>
</feature>
<dbReference type="GO" id="GO:0005886">
    <property type="term" value="C:plasma membrane"/>
    <property type="evidence" value="ECO:0007669"/>
    <property type="project" value="UniProtKB-SubCell"/>
</dbReference>
<keyword evidence="6" id="KW-0653">Protein transport</keyword>
<keyword evidence="7 9" id="KW-1133">Transmembrane helix</keyword>
<comment type="similarity">
    <text evidence="9">Belongs to the binding-protein-dependent transport system permease family.</text>
</comment>
<evidence type="ECO:0000256" key="4">
    <source>
        <dbReference type="ARBA" id="ARBA00022692"/>
    </source>
</evidence>
<dbReference type="AlphaFoldDB" id="A0A0F5LEV4"/>
<evidence type="ECO:0000256" key="6">
    <source>
        <dbReference type="ARBA" id="ARBA00022927"/>
    </source>
</evidence>
<evidence type="ECO:0000313" key="12">
    <source>
        <dbReference type="Proteomes" id="UP000033514"/>
    </source>
</evidence>
<dbReference type="GO" id="GO:0055085">
    <property type="term" value="P:transmembrane transport"/>
    <property type="evidence" value="ECO:0007669"/>
    <property type="project" value="InterPro"/>
</dbReference>
<dbReference type="GO" id="GO:0015031">
    <property type="term" value="P:protein transport"/>
    <property type="evidence" value="ECO:0007669"/>
    <property type="project" value="UniProtKB-KW"/>
</dbReference>
<comment type="caution">
    <text evidence="11">The sequence shown here is derived from an EMBL/GenBank/DDBJ whole genome shotgun (WGS) entry which is preliminary data.</text>
</comment>
<evidence type="ECO:0000256" key="8">
    <source>
        <dbReference type="ARBA" id="ARBA00023136"/>
    </source>
</evidence>
<dbReference type="SUPFAM" id="SSF161098">
    <property type="entry name" value="MetI-like"/>
    <property type="match status" value="1"/>
</dbReference>
<keyword evidence="4 9" id="KW-0812">Transmembrane</keyword>
<dbReference type="InterPro" id="IPR050366">
    <property type="entry name" value="BP-dependent_transpt_permease"/>
</dbReference>
<evidence type="ECO:0000256" key="3">
    <source>
        <dbReference type="ARBA" id="ARBA00022475"/>
    </source>
</evidence>
<keyword evidence="5" id="KW-0571">Peptide transport</keyword>
<dbReference type="PANTHER" id="PTHR43386">
    <property type="entry name" value="OLIGOPEPTIDE TRANSPORT SYSTEM PERMEASE PROTEIN APPC"/>
    <property type="match status" value="1"/>
</dbReference>
<protein>
    <submittedName>
        <fullName evidence="11">Peptide ABC transporter permease</fullName>
    </submittedName>
</protein>
<feature type="domain" description="ABC transmembrane type-1" evidence="10">
    <location>
        <begin position="74"/>
        <end position="263"/>
    </location>
</feature>
<accession>A0A0F5LEV4</accession>
<feature type="transmembrane region" description="Helical" evidence="9">
    <location>
        <begin position="241"/>
        <end position="263"/>
    </location>
</feature>
<gene>
    <name evidence="11" type="ORF">VW35_01680</name>
</gene>